<evidence type="ECO:0000313" key="1">
    <source>
        <dbReference type="EMBL" id="MBD2604007.1"/>
    </source>
</evidence>
<protein>
    <submittedName>
        <fullName evidence="1">Uncharacterized protein</fullName>
    </submittedName>
</protein>
<accession>A0ABR8GKT8</accession>
<gene>
    <name evidence="1" type="ORF">H6G81_05555</name>
</gene>
<dbReference type="RefSeq" id="WP_029632848.1">
    <property type="nucleotide sequence ID" value="NZ_JACJTA010000007.1"/>
</dbReference>
<reference evidence="1 2" key="1">
    <citation type="journal article" date="2020" name="ISME J.">
        <title>Comparative genomics reveals insights into cyanobacterial evolution and habitat adaptation.</title>
        <authorList>
            <person name="Chen M.Y."/>
            <person name="Teng W.K."/>
            <person name="Zhao L."/>
            <person name="Hu C.X."/>
            <person name="Zhou Y.K."/>
            <person name="Han B.P."/>
            <person name="Song L.R."/>
            <person name="Shu W.S."/>
        </authorList>
    </citation>
    <scope>NUCLEOTIDE SEQUENCE [LARGE SCALE GENOMIC DNA]</scope>
    <source>
        <strain evidence="1 2">FACHB-248</strain>
    </source>
</reference>
<evidence type="ECO:0000313" key="2">
    <source>
        <dbReference type="Proteomes" id="UP000660380"/>
    </source>
</evidence>
<dbReference type="EMBL" id="JACJTA010000007">
    <property type="protein sequence ID" value="MBD2604007.1"/>
    <property type="molecule type" value="Genomic_DNA"/>
</dbReference>
<sequence length="117" mass="13657">MQKLDADKKLINSEISWLEQHELRETISIANELELKREFAALKAKYKATQYEDSSLSSHLYKILKKLDLENQLSEQDINFLQKRKLSETIAIAHQKYASSLRFKTPICALSPLYQRS</sequence>
<proteinExistence type="predicted"/>
<dbReference type="Proteomes" id="UP000660380">
    <property type="component" value="Unassembled WGS sequence"/>
</dbReference>
<name>A0ABR8GKT8_9CYAN</name>
<comment type="caution">
    <text evidence="1">The sequence shown here is derived from an EMBL/GenBank/DDBJ whole genome shotgun (WGS) entry which is preliminary data.</text>
</comment>
<organism evidence="1 2">
    <name type="scientific">Scytonema hofmannii FACHB-248</name>
    <dbReference type="NCBI Taxonomy" id="1842502"/>
    <lineage>
        <taxon>Bacteria</taxon>
        <taxon>Bacillati</taxon>
        <taxon>Cyanobacteriota</taxon>
        <taxon>Cyanophyceae</taxon>
        <taxon>Nostocales</taxon>
        <taxon>Scytonemataceae</taxon>
        <taxon>Scytonema</taxon>
    </lineage>
</organism>
<keyword evidence="2" id="KW-1185">Reference proteome</keyword>